<dbReference type="GO" id="GO:0016180">
    <property type="term" value="P:snRNA processing"/>
    <property type="evidence" value="ECO:0007669"/>
    <property type="project" value="TreeGrafter"/>
</dbReference>
<dbReference type="AlphaFoldDB" id="A0A3P7C9B1"/>
<evidence type="ECO:0008006" key="4">
    <source>
        <dbReference type="Google" id="ProtNLM"/>
    </source>
</evidence>
<dbReference type="Proteomes" id="UP000275846">
    <property type="component" value="Unassembled WGS sequence"/>
</dbReference>
<gene>
    <name evidence="2" type="ORF">SSLN_LOCUS8367</name>
</gene>
<feature type="compositionally biased region" description="Low complexity" evidence="1">
    <location>
        <begin position="771"/>
        <end position="780"/>
    </location>
</feature>
<keyword evidence="3" id="KW-1185">Reference proteome</keyword>
<dbReference type="GO" id="GO:0032039">
    <property type="term" value="C:integrator complex"/>
    <property type="evidence" value="ECO:0007669"/>
    <property type="project" value="TreeGrafter"/>
</dbReference>
<organism evidence="2 3">
    <name type="scientific">Schistocephalus solidus</name>
    <name type="common">Tapeworm</name>
    <dbReference type="NCBI Taxonomy" id="70667"/>
    <lineage>
        <taxon>Eukaryota</taxon>
        <taxon>Metazoa</taxon>
        <taxon>Spiralia</taxon>
        <taxon>Lophotrochozoa</taxon>
        <taxon>Platyhelminthes</taxon>
        <taxon>Cestoda</taxon>
        <taxon>Eucestoda</taxon>
        <taxon>Diphyllobothriidea</taxon>
        <taxon>Diphyllobothriidae</taxon>
        <taxon>Schistocephalus</taxon>
    </lineage>
</organism>
<feature type="region of interest" description="Disordered" evidence="1">
    <location>
        <begin position="211"/>
        <end position="231"/>
    </location>
</feature>
<sequence>MQYGGPNSRLKSLNSLASNVAPNIEIGGHAVAEIILSFCDDGDARVRACALSCLCTWIKPEGNSDESQRKFRSEWITENWVRVYIAACRLITEDVSMVREVSIWTIYYLGLRFPKHETPVDAIRFSGGLLEHASLDLHSCPSVPKFKNSHRKRSVCLVEDAFSRVCDRLQDPSRRVRQLSASLIADLAEFVAEETLMLTLEKTVMSDRQVKRSASDRSAQDKTGLWGPVTAPGRRANLPKGTLAQSSGNAPLSVDSIPLLSTGCTGALINGLEDEFHEVRCATLATVRQITAYSARFASVCQDLLVDMLTDDIQAVRLQAVHALQAVGDQVPILNDQIAIVTSTLAEDSILMRRRLHQLLSRCRLVSPPCLLSLLDGLLSNLRRYPDDRDSIWKCAASVGSRHPAFVEVCVSSLLRTHPWLSDQEPFREDPAYITVLLLVLNALPGAPGMKAHFPRHLAASQAYLGELVPHLLKNIDVDFSFGGKPSTKLCLPAKVNSRNGNDVGICDVLEEVLPNTITPSYFLSVVNRAEYAKCKKRMTGERNTLPGSYVGSEVLPRFAHSGHGELECTSGQTSWRLRDSLCHLCRLIDLELRTCQQQRDRHLGDLPAWLDCLASAGYCFLVAVNCCTAATRPSNVLIKDPERQRVRRFLRRALRLSLKAEFLFIGPSKMEVQAIQTFRGHLLCCLDPSAPADVRKEACVAVSCLTDLFDSLLDSLHLEKRSSADPAFLSSVGRIRCVSAQLLFPPVYGNDSTGSESDSLSTGGCGGASGDSAATDGGAPSLPSASVSLPEIRFTAILATAAVRIHAVFTGFSLEQARERIRVLYRRPDYLQHSDDQDDTAYHSHQKCPLLTWHPPPNSWKPLETLLSSPSDDQHPQLSQLEMQTTLELTAASWTDAATLELGLGLCVPMLSLQDSVDYENDSRLKRRGNETVLPLLPNGNGILQQARVNPRMVARYLLKNSPVADCRDSANAIKDAWMIRKAEEIQGYADRNEMKNFFKAIKAIYGPCIKGSAPLLSSDGTTLLTEKSQILKRWAEHFRSVLNCSSAISDAAIDRLPQVDTNNDLDLPPSLPETIRAVQQISSGKAPGSDAIPPEVYKHGGPRLMAELTTLFQEMWRQGQVPQDFKDATIVHLYKRKGNWQLCNISGSTNSLKYFLKGVVLQVFKTRKDLVVMMTTYNCSSLANSAMSLLRAIRKALVEFDEDLYPKIFGTFLIPHLGYAV</sequence>
<dbReference type="InterPro" id="IPR011989">
    <property type="entry name" value="ARM-like"/>
</dbReference>
<dbReference type="OrthoDB" id="18190at2759"/>
<evidence type="ECO:0000313" key="2">
    <source>
        <dbReference type="EMBL" id="VDL94752.1"/>
    </source>
</evidence>
<accession>A0A3P7C9B1</accession>
<protein>
    <recommendedName>
        <fullName evidence="4">Integrator complex subunit 4</fullName>
    </recommendedName>
</protein>
<dbReference type="EMBL" id="UYSU01034619">
    <property type="protein sequence ID" value="VDL94752.1"/>
    <property type="molecule type" value="Genomic_DNA"/>
</dbReference>
<reference evidence="2 3" key="1">
    <citation type="submission" date="2018-11" db="EMBL/GenBank/DDBJ databases">
        <authorList>
            <consortium name="Pathogen Informatics"/>
        </authorList>
    </citation>
    <scope>NUCLEOTIDE SEQUENCE [LARGE SCALE GENOMIC DNA]</scope>
    <source>
        <strain evidence="2 3">NST_G2</strain>
    </source>
</reference>
<proteinExistence type="predicted"/>
<name>A0A3P7C9B1_SCHSO</name>
<dbReference type="PANTHER" id="PTHR20938">
    <property type="entry name" value="INTEGRATOR COMPLEX SUBUNIT 4"/>
    <property type="match status" value="1"/>
</dbReference>
<evidence type="ECO:0000256" key="1">
    <source>
        <dbReference type="SAM" id="MobiDB-lite"/>
    </source>
</evidence>
<dbReference type="Gene3D" id="1.25.10.10">
    <property type="entry name" value="Leucine-rich Repeat Variant"/>
    <property type="match status" value="1"/>
</dbReference>
<dbReference type="PANTHER" id="PTHR20938:SF0">
    <property type="entry name" value="INTEGRATOR COMPLEX SUBUNIT 4"/>
    <property type="match status" value="1"/>
</dbReference>
<dbReference type="STRING" id="70667.A0A3P7C9B1"/>
<feature type="region of interest" description="Disordered" evidence="1">
    <location>
        <begin position="755"/>
        <end position="780"/>
    </location>
</feature>
<evidence type="ECO:0000313" key="3">
    <source>
        <dbReference type="Proteomes" id="UP000275846"/>
    </source>
</evidence>
<feature type="compositionally biased region" description="Basic and acidic residues" evidence="1">
    <location>
        <begin position="211"/>
        <end position="220"/>
    </location>
</feature>
<dbReference type="InterPro" id="IPR016024">
    <property type="entry name" value="ARM-type_fold"/>
</dbReference>
<dbReference type="SUPFAM" id="SSF48371">
    <property type="entry name" value="ARM repeat"/>
    <property type="match status" value="1"/>
</dbReference>